<evidence type="ECO:0000313" key="1">
    <source>
        <dbReference type="EMBL" id="SVB23724.1"/>
    </source>
</evidence>
<protein>
    <submittedName>
        <fullName evidence="1">Uncharacterized protein</fullName>
    </submittedName>
</protein>
<reference evidence="1" key="1">
    <citation type="submission" date="2018-05" db="EMBL/GenBank/DDBJ databases">
        <authorList>
            <person name="Lanie J.A."/>
            <person name="Ng W.-L."/>
            <person name="Kazmierczak K.M."/>
            <person name="Andrzejewski T.M."/>
            <person name="Davidsen T.M."/>
            <person name="Wayne K.J."/>
            <person name="Tettelin H."/>
            <person name="Glass J.I."/>
            <person name="Rusch D."/>
            <person name="Podicherti R."/>
            <person name="Tsui H.-C.T."/>
            <person name="Winkler M.E."/>
        </authorList>
    </citation>
    <scope>NUCLEOTIDE SEQUENCE</scope>
</reference>
<sequence length="256" mass="29552">MKYLLLTTIAAVLLLGCKSLQSPGPPDVTQIKPRIVNPLEFVGLTVSNLDEVEDLNNLFNEKLSMLGQESYIFLRQDFDDAESYIRTETVTQYLDAIKDGAAAFTTYDLAMQTFFMEIADTLLFLTEAKPSKFSLISDDLMDLPVFILPWVGSEERIRHQTDGEKGMTLRDYYKQGRITKVEKEPYGIRFEIPDRFVVYYSENARGDYDRDGYEDLQIFKLVRYMHGSGFYFGSHIVHRDDSSRIAVINNYYFNPN</sequence>
<dbReference type="PROSITE" id="PS51257">
    <property type="entry name" value="PROKAR_LIPOPROTEIN"/>
    <property type="match status" value="1"/>
</dbReference>
<accession>A0A382CCX3</accession>
<proteinExistence type="predicted"/>
<organism evidence="1">
    <name type="scientific">marine metagenome</name>
    <dbReference type="NCBI Taxonomy" id="408172"/>
    <lineage>
        <taxon>unclassified sequences</taxon>
        <taxon>metagenomes</taxon>
        <taxon>ecological metagenomes</taxon>
    </lineage>
</organism>
<name>A0A382CCX3_9ZZZZ</name>
<dbReference type="AlphaFoldDB" id="A0A382CCX3"/>
<gene>
    <name evidence="1" type="ORF">METZ01_LOCUS176578</name>
</gene>
<dbReference type="EMBL" id="UINC01033832">
    <property type="protein sequence ID" value="SVB23724.1"/>
    <property type="molecule type" value="Genomic_DNA"/>
</dbReference>